<keyword evidence="1" id="KW-0175">Coiled coil</keyword>
<reference evidence="11" key="10">
    <citation type="journal article" date="2021" name="Infect. Genet. Evol.">
        <title>Genomic diversity in a population of Spodoptera frugiperda nucleopolyhedrovirus.</title>
        <authorList>
            <person name="Masson T."/>
            <person name="Fabre M.L."/>
            <person name="Pidre M.L."/>
            <person name="Niz J.M."/>
            <person name="Berretta M.F."/>
            <person name="Romanowski V."/>
            <person name="Ferrelli M.L."/>
        </authorList>
    </citation>
    <scope>NUCLEOTIDE SEQUENCE</scope>
    <source>
        <strain evidence="11">ARG-M</strain>
    </source>
</reference>
<reference evidence="7" key="8">
    <citation type="submission" date="2019-02" db="EMBL/GenBank/DDBJ databases">
        <title>Genetic diversity of Spodoptera frugiperda multiple nucleopolyhedovirus and pathogenicity against corn- and rice-strain S. frugiperda larvae.</title>
        <authorList>
            <person name="Harrison R.L."/>
            <person name="Rowley D.L."/>
            <person name="Popham H.J."/>
        </authorList>
    </citation>
    <scope>NUCLEOTIDE SEQUENCE</scope>
    <source>
        <strain evidence="9">IIBBL BCIPV 1197</strain>
        <strain evidence="7">IIBBL BCIPV 281</strain>
        <strain evidence="8">IIBBL BCIPV 459</strain>
    </source>
</reference>
<dbReference type="EMBL" id="EU258200">
    <property type="protein sequence ID" value="ACA02584.1"/>
    <property type="molecule type" value="Genomic_DNA"/>
</dbReference>
<protein>
    <submittedName>
        <fullName evidence="2">ORF-A</fullName>
    </submittedName>
    <submittedName>
        <fullName evidence="3">Sf27</fullName>
    </submittedName>
</protein>
<dbReference type="EMBL" id="MN494087">
    <property type="protein sequence ID" value="QIA50616.1"/>
    <property type="molecule type" value="Genomic_DNA"/>
</dbReference>
<reference evidence="6" key="6">
    <citation type="submission" date="2013-11" db="EMBL/GenBank/DDBJ databases">
        <authorList>
            <person name="Hoang H.T."/>
            <person name="Killian M.L."/>
            <person name="Madson D.M."/>
            <person name="Arruda P.H.E."/>
            <person name="Sun D."/>
            <person name="Schwartz K.J."/>
            <person name="Yoon K."/>
        </authorList>
    </citation>
    <scope>NUCLEOTIDE SEQUENCE</scope>
    <source>
        <strain evidence="6">Colombian</strain>
    </source>
</reference>
<dbReference type="EMBL" id="KF891883">
    <property type="protein sequence ID" value="AIW01438.1"/>
    <property type="molecule type" value="Genomic_DNA"/>
</dbReference>
<evidence type="ECO:0000313" key="8">
    <source>
        <dbReference type="EMBL" id="QED40085.1"/>
    </source>
</evidence>
<dbReference type="EMBL" id="MK503923">
    <property type="protein sequence ID" value="QED39940.1"/>
    <property type="molecule type" value="Genomic_DNA"/>
</dbReference>
<gene>
    <name evidence="10" type="primary">ORF-A</name>
    <name evidence="12" type="synonym">hypothetical protein</name>
    <name evidence="5" type="ORF">Sf27</name>
</gene>
<name>Q6X858_NPVSF</name>
<organismHost>
    <name type="scientific">Lepidoptera</name>
    <name type="common">moths &amp; butterflies</name>
    <dbReference type="NCBI Taxonomy" id="7088"/>
</organismHost>
<evidence type="ECO:0000313" key="3">
    <source>
        <dbReference type="EMBL" id="ABV82987.1"/>
    </source>
</evidence>
<feature type="coiled-coil region" evidence="1">
    <location>
        <begin position="56"/>
        <end position="83"/>
    </location>
</feature>
<reference evidence="10" key="9">
    <citation type="journal article" date="2020" name="Virus Genes">
        <title>Genetic variants in Argentinean isolates of Spodoptera frugiperda Multiple Nucleopolyhedrovirus.</title>
        <authorList>
            <person name="Niz J.M."/>
            <person name="Salvador R."/>
            <person name="Ferrelli M.L."/>
            <person name="de Cap A.S."/>
            <person name="Romanowski V."/>
            <person name="Berretta M.F."/>
        </authorList>
    </citation>
    <scope>NUCLEOTIDE SEQUENCE</scope>
    <source>
        <strain evidence="10">M1</strain>
    </source>
</reference>
<reference evidence="6" key="7">
    <citation type="journal article" date="2015" name="BMC Genomics">
        <title>Evidence of recent interspecies horizontal gene transfer regarding nucleopolyhedrovirus infection of Spodoptera frugiperda.</title>
        <authorList>
            <person name="Barrera G.P."/>
            <person name="Belaich M.N."/>
            <person name="Patarroyo M.A."/>
            <person name="Villamizar L.F."/>
            <person name="Ghiringhelli P.D."/>
        </authorList>
    </citation>
    <scope>NUCLEOTIDE SEQUENCE</scope>
    <source>
        <strain evidence="6">Colombian</strain>
    </source>
</reference>
<evidence type="ECO:0000313" key="9">
    <source>
        <dbReference type="EMBL" id="QED40227.1"/>
    </source>
</evidence>
<evidence type="ECO:0000313" key="7">
    <source>
        <dbReference type="EMBL" id="QED39940.1"/>
    </source>
</evidence>
<dbReference type="EMBL" id="MZ292981">
    <property type="protein sequence ID" value="QWS70878.1"/>
    <property type="molecule type" value="Genomic_DNA"/>
</dbReference>
<evidence type="ECO:0000313" key="12">
    <source>
        <dbReference type="EMBL" id="QWS70878.1"/>
    </source>
</evidence>
<accession>Q6X858</accession>
<reference evidence="4" key="4">
    <citation type="journal article" date="2008" name="J. Gen. Virol.">
        <title>Analysis of the genome of Spodoptera frugiperda nucleopolyhedrovirus (SfMNPV-19) and of the high genomic heterogeneity in group II nucleopolyhedroviruses.</title>
        <authorList>
            <person name="Wolff J.L."/>
            <person name="Valicente F.H."/>
            <person name="Martins R."/>
            <person name="Oliveira J.V."/>
            <person name="Zanotto P.M."/>
        </authorList>
    </citation>
    <scope>NUCLEOTIDE SEQUENCE</scope>
    <source>
        <strain evidence="4">19</strain>
    </source>
</reference>
<reference evidence="5" key="5">
    <citation type="journal article" date="2011" name="J. Invertebr. Pathol.">
        <title>Sequence comparison between three geographically distinct Spodoptera frugiperda multiple nucleopolyhedrovirus isolates: Detecting positively selected genes.</title>
        <authorList>
            <person name="Simon O."/>
            <person name="Palma L."/>
            <person name="Beperet I."/>
            <person name="Munoz D."/>
            <person name="Lopez-Ferber M."/>
            <person name="Caballero P."/>
            <person name="Williams T."/>
        </authorList>
    </citation>
    <scope>NUCLEOTIDE SEQUENCE</scope>
    <source>
        <strain evidence="5">Nicaraguan</strain>
    </source>
</reference>
<evidence type="ECO:0000256" key="1">
    <source>
        <dbReference type="SAM" id="Coils"/>
    </source>
</evidence>
<sequence length="174" mass="20169">MATIRNKSLLRSIEQENKFRQVPVSDLKKVSRAISILQQSNANLAKHVNNLQSYYERKYKNKVLELQADLQRKTQEIAQIQKDFVVEYLFIVRMDNCVYMFDDFSNVNAMLGEDKQCRVILCRISKSAAAERALVAALAVSKCQERVLINNNELIFQLSSDLDEFENEVRIIFS</sequence>
<dbReference type="EMBL" id="MW162628">
    <property type="protein sequence ID" value="QRN46139.1"/>
    <property type="molecule type" value="Genomic_DNA"/>
</dbReference>
<dbReference type="EMBL" id="MK503924">
    <property type="protein sequence ID" value="QED40085.1"/>
    <property type="molecule type" value="Genomic_DNA"/>
</dbReference>
<evidence type="ECO:0000313" key="4">
    <source>
        <dbReference type="EMBL" id="ACA02584.1"/>
    </source>
</evidence>
<dbReference type="EMBL" id="AY250076">
    <property type="protein sequence ID" value="AAP79110.1"/>
    <property type="molecule type" value="Genomic_DNA"/>
</dbReference>
<organism evidence="2">
    <name type="scientific">Spodoptera frugiperda nuclear polyhedrosis virus</name>
    <name type="common">SfNPV</name>
    <dbReference type="NCBI Taxonomy" id="10455"/>
    <lineage>
        <taxon>Viruses</taxon>
        <taxon>Viruses incertae sedis</taxon>
        <taxon>Naldaviricetes</taxon>
        <taxon>Lefavirales</taxon>
        <taxon>Baculoviridae</taxon>
        <taxon>Alphabaculovirus</taxon>
        <taxon>Alphabaculovirus spofrugiperdae</taxon>
    </lineage>
</organism>
<reference evidence="3" key="3">
    <citation type="journal article" date="2008" name="J. Gen. Virol.">
        <title>Genomic sequence analysis of a fast-killing isolate of Spodoptera frugiperda multiple nucleopolyhedrovirus.</title>
        <authorList>
            <person name="Harrison R.L."/>
            <person name="Puttler B."/>
            <person name="Popham H.J."/>
        </authorList>
    </citation>
    <scope>NUCLEOTIDE SEQUENCE</scope>
    <source>
        <strain evidence="3">1BP2</strain>
    </source>
</reference>
<evidence type="ECO:0000313" key="10">
    <source>
        <dbReference type="EMBL" id="QIA50616.1"/>
    </source>
</evidence>
<reference evidence="2" key="1">
    <citation type="journal article" date="2003" name="Virus Genes">
        <title>Sequence analysis of a 5.1 kbp region of the Spodoptera frugiperda multicapsid nucleopolyhedrovirus genome that comprises a functional ecdysteroid UDP-glucosyltransferase (egt) gene.</title>
        <authorList>
            <person name="Tumilasci V.F."/>
            <person name="Leal E."/>
            <person name="Zanotto P.M.A."/>
            <person name="Luque T."/>
            <person name="Wolff J.L.C."/>
        </authorList>
    </citation>
    <scope>NUCLEOTIDE SEQUENCE</scope>
    <source>
        <strain evidence="2">18</strain>
    </source>
</reference>
<dbReference type="EMBL" id="HM595733">
    <property type="protein sequence ID" value="ADV91258.1"/>
    <property type="molecule type" value="Genomic_DNA"/>
</dbReference>
<evidence type="ECO:0000313" key="5">
    <source>
        <dbReference type="EMBL" id="ADV91258.1"/>
    </source>
</evidence>
<dbReference type="EMBL" id="MK503925">
    <property type="protein sequence ID" value="QED40227.1"/>
    <property type="molecule type" value="Genomic_DNA"/>
</dbReference>
<reference evidence="12" key="11">
    <citation type="submission" date="2021-05" db="EMBL/GenBank/DDBJ databases">
        <title>Genome sequence of the Spodoptera frugiperda multiple nucleopolyhedrovirus (SfMNPV) isolated from the fall armyworm, Spodoptera frugiperda, in Nigeria, Africa.</title>
        <authorList>
            <person name="Wennmann J.T."/>
            <person name="Tepa-Yotto G.T."/>
            <person name="Jehle J.A."/>
            <person name="Goergen G."/>
        </authorList>
    </citation>
    <scope>NUCLEOTIDE SEQUENCE</scope>
    <source>
        <strain evidence="12">KA1</strain>
    </source>
</reference>
<evidence type="ECO:0000313" key="11">
    <source>
        <dbReference type="EMBL" id="QRN46139.1"/>
    </source>
</evidence>
<evidence type="ECO:0000313" key="2">
    <source>
        <dbReference type="EMBL" id="AAP79110.1"/>
    </source>
</evidence>
<dbReference type="EMBL" id="EU095942">
    <property type="protein sequence ID" value="ABV82987.1"/>
    <property type="molecule type" value="Genomic_DNA"/>
</dbReference>
<dbReference type="PIRSF" id="PIRSF025479">
    <property type="entry name" value="UCP025479"/>
    <property type="match status" value="1"/>
</dbReference>
<reference evidence="4" key="2">
    <citation type="submission" date="2007-10" db="EMBL/GenBank/DDBJ databases">
        <authorList>
            <person name="Wolff J.L.C."/>
            <person name="Valicente F.H."/>
            <person name="Oliveira J.V.C."/>
            <person name="Zanotto P.M.A."/>
        </authorList>
    </citation>
    <scope>NUCLEOTIDE SEQUENCE</scope>
    <source>
        <strain evidence="4">19</strain>
    </source>
</reference>
<dbReference type="InterPro" id="IPR016829">
    <property type="entry name" value="SfNPV_sf27"/>
</dbReference>
<proteinExistence type="predicted"/>
<evidence type="ECO:0000313" key="6">
    <source>
        <dbReference type="EMBL" id="AIW01438.1"/>
    </source>
</evidence>